<evidence type="ECO:0000259" key="1">
    <source>
        <dbReference type="Pfam" id="PF07727"/>
    </source>
</evidence>
<dbReference type="EMBL" id="AP028214">
    <property type="protein sequence ID" value="BEI90080.1"/>
    <property type="molecule type" value="Genomic_DNA"/>
</dbReference>
<organism evidence="2 3">
    <name type="scientific">Cutaneotrichosporon cavernicola</name>
    <dbReference type="NCBI Taxonomy" id="279322"/>
    <lineage>
        <taxon>Eukaryota</taxon>
        <taxon>Fungi</taxon>
        <taxon>Dikarya</taxon>
        <taxon>Basidiomycota</taxon>
        <taxon>Agaricomycotina</taxon>
        <taxon>Tremellomycetes</taxon>
        <taxon>Trichosporonales</taxon>
        <taxon>Trichosporonaceae</taxon>
        <taxon>Cutaneotrichosporon</taxon>
    </lineage>
</organism>
<evidence type="ECO:0000313" key="2">
    <source>
        <dbReference type="EMBL" id="BEI90080.1"/>
    </source>
</evidence>
<dbReference type="PANTHER" id="PTHR11439:SF463">
    <property type="entry name" value="REVERSE TRANSCRIPTASE TY1_COPIA-TYPE DOMAIN-CONTAINING PROTEIN"/>
    <property type="match status" value="1"/>
</dbReference>
<dbReference type="RefSeq" id="XP_060455346.1">
    <property type="nucleotide sequence ID" value="XM_060598564.1"/>
</dbReference>
<keyword evidence="3" id="KW-1185">Reference proteome</keyword>
<dbReference type="KEGG" id="ccac:CcaHIS019_0301500"/>
<dbReference type="PANTHER" id="PTHR11439">
    <property type="entry name" value="GAG-POL-RELATED RETROTRANSPOSON"/>
    <property type="match status" value="1"/>
</dbReference>
<accession>A0AA48L1R5</accession>
<sequence>MLLINELIVAALHEPPSLAEPATYAQAMSGPNAAKWRVAWQEELTQLANMGSWEEATPPPGAKMLTAKPVFQIKTQDGKVTRFKAHCTIRGCAQRPGIHYDDTFQPVSRASSLRLLLTIAATHDLEVLSADFDAAYLNAPIDKEELYVRFPPGYQPSDLTATCLRLLKSVYGLKQAGHLWWKLVEDALVEYGCQRVQSEWGLYTLCTDNKTTLLVLLYVNDIVATCIRSKSGKSQATDLFEFLGSRFSITILGPITHILGVTVTRNPANRSVAISQTAFIDTITDGLPGLSPVIAKHAPLPTPLPRSPDEPPASPAAACAYGTLIGKLLWLAFMTRPDVSFAVSYLARYTHAPTDYHIALAVRVVAYLANTRAMTLQLGGAPAPLTVYTDSDWCADRDQRRSTSSLAAFLNGSLINWSSRRQRLVAHSTMEAEYIAAADASHEILWMRTLLNEIGLPMTQPTQLHIDNQAAIRLAANPTLHERSKHIELRHHIIRQLVDLGIITLHYVPTGQQRADGFTKPLSGPNTANFRNDIRLTLPSTNM</sequence>
<dbReference type="InterPro" id="IPR013103">
    <property type="entry name" value="RVT_2"/>
</dbReference>
<dbReference type="CDD" id="cd09272">
    <property type="entry name" value="RNase_HI_RT_Ty1"/>
    <property type="match status" value="1"/>
</dbReference>
<dbReference type="AlphaFoldDB" id="A0AA48L1R5"/>
<protein>
    <recommendedName>
        <fullName evidence="1">Reverse transcriptase Ty1/copia-type domain-containing protein</fullName>
    </recommendedName>
</protein>
<reference evidence="2" key="1">
    <citation type="journal article" date="2023" name="BMC Genomics">
        <title>Chromosome-level genome assemblies of Cutaneotrichosporon spp. (Trichosporonales, Basidiomycota) reveal imbalanced evolution between nucleotide sequences and chromosome synteny.</title>
        <authorList>
            <person name="Kobayashi Y."/>
            <person name="Kayamori A."/>
            <person name="Aoki K."/>
            <person name="Shiwa Y."/>
            <person name="Matsutani M."/>
            <person name="Fujita N."/>
            <person name="Sugita T."/>
            <person name="Iwasaki W."/>
            <person name="Tanaka N."/>
            <person name="Takashima M."/>
        </authorList>
    </citation>
    <scope>NUCLEOTIDE SEQUENCE</scope>
    <source>
        <strain evidence="2">HIS019</strain>
    </source>
</reference>
<dbReference type="Pfam" id="PF07727">
    <property type="entry name" value="RVT_2"/>
    <property type="match status" value="1"/>
</dbReference>
<dbReference type="Proteomes" id="UP001233271">
    <property type="component" value="Chromosome 3"/>
</dbReference>
<gene>
    <name evidence="2" type="ORF">CcaverHIS019_0301500</name>
</gene>
<name>A0AA48L1R5_9TREE</name>
<dbReference type="GeneID" id="85493951"/>
<feature type="domain" description="Reverse transcriptase Ty1/copia-type" evidence="1">
    <location>
        <begin position="53"/>
        <end position="284"/>
    </location>
</feature>
<proteinExistence type="predicted"/>
<evidence type="ECO:0000313" key="3">
    <source>
        <dbReference type="Proteomes" id="UP001233271"/>
    </source>
</evidence>